<comment type="caution">
    <text evidence="1">The sequence shown here is derived from an EMBL/GenBank/DDBJ whole genome shotgun (WGS) entry which is preliminary data.</text>
</comment>
<dbReference type="Proteomes" id="UP001439008">
    <property type="component" value="Unassembled WGS sequence"/>
</dbReference>
<organism evidence="1 2">
    <name type="scientific">Bonamia ostreae</name>
    <dbReference type="NCBI Taxonomy" id="126728"/>
    <lineage>
        <taxon>Eukaryota</taxon>
        <taxon>Sar</taxon>
        <taxon>Rhizaria</taxon>
        <taxon>Endomyxa</taxon>
        <taxon>Ascetosporea</taxon>
        <taxon>Haplosporida</taxon>
        <taxon>Bonamia</taxon>
    </lineage>
</organism>
<sequence>MLNFIINDENSNFHRQLKIWNFQVNRTVYHVGKSTEAIISFVCRPGFRITKWGDLHLRTHVHVRSDGTLNFHEKMRECGFHPIFSESKKSFSIQFLK</sequence>
<evidence type="ECO:0000313" key="1">
    <source>
        <dbReference type="EMBL" id="MES1923500.1"/>
    </source>
</evidence>
<name>A0ABV2AV16_9EUKA</name>
<gene>
    <name evidence="1" type="ORF">MHBO_005077</name>
</gene>
<evidence type="ECO:0000313" key="2">
    <source>
        <dbReference type="Proteomes" id="UP001439008"/>
    </source>
</evidence>
<dbReference type="EMBL" id="JBDODL010006484">
    <property type="protein sequence ID" value="MES1923500.1"/>
    <property type="molecule type" value="Genomic_DNA"/>
</dbReference>
<reference evidence="1 2" key="1">
    <citation type="journal article" date="2024" name="BMC Biol.">
        <title>Comparative genomics of Ascetosporea gives new insight into the evolutionary basis for animal parasitism in Rhizaria.</title>
        <authorList>
            <person name="Hiltunen Thoren M."/>
            <person name="Onut-Brannstrom I."/>
            <person name="Alfjorden A."/>
            <person name="Peckova H."/>
            <person name="Swords F."/>
            <person name="Hooper C."/>
            <person name="Holzer A.S."/>
            <person name="Bass D."/>
            <person name="Burki F."/>
        </authorList>
    </citation>
    <scope>NUCLEOTIDE SEQUENCE [LARGE SCALE GENOMIC DNA]</scope>
    <source>
        <strain evidence="1">20-A016</strain>
    </source>
</reference>
<proteinExistence type="predicted"/>
<protein>
    <submittedName>
        <fullName evidence="1">Uncharacterized protein</fullName>
    </submittedName>
</protein>
<keyword evidence="2" id="KW-1185">Reference proteome</keyword>
<accession>A0ABV2AV16</accession>